<dbReference type="Proteomes" id="UP000675747">
    <property type="component" value="Unassembled WGS sequence"/>
</dbReference>
<proteinExistence type="predicted"/>
<feature type="domain" description="VWFA" evidence="2">
    <location>
        <begin position="93"/>
        <end position="290"/>
    </location>
</feature>
<name>A0A8J7VVG9_9GAMM</name>
<evidence type="ECO:0000313" key="4">
    <source>
        <dbReference type="EMBL" id="MBS7458388.1"/>
    </source>
</evidence>
<dbReference type="InterPro" id="IPR036465">
    <property type="entry name" value="vWFA_dom_sf"/>
</dbReference>
<evidence type="ECO:0000256" key="1">
    <source>
        <dbReference type="SAM" id="Phobius"/>
    </source>
</evidence>
<keyword evidence="1" id="KW-0472">Membrane</keyword>
<protein>
    <submittedName>
        <fullName evidence="3">VWA domain-containing protein</fullName>
    </submittedName>
</protein>
<dbReference type="InterPro" id="IPR050768">
    <property type="entry name" value="UPF0353/GerABKA_families"/>
</dbReference>
<gene>
    <name evidence="4" type="ORF">KB893_014710</name>
    <name evidence="3" type="ORF">KB893_09150</name>
</gene>
<keyword evidence="1" id="KW-1133">Transmembrane helix</keyword>
<dbReference type="InterPro" id="IPR033881">
    <property type="entry name" value="vWA_BatA_type"/>
</dbReference>
<sequence length="349" mass="36848">MSALGGLSLAWPWLLLALPLPWLAARLLPPAPDTSAALRVPFARQLAALDDAGPAHGARWRWLPLLAWALLCLAASRPQTLGEVVQPPQSGRDLMLAVDLSGSMAEPDMQLGGRPVERLTAAKAVLGDFLDRREGDRVGLILFGQRAYAVAPLTLDRETIRQQLDDTVVGLAGRETAIGDAIGLAVKRLREQPEGQRVLVLLTDGVNNVGALEPRKAGELAAAAGVRVHTIGFGGDGSGLASLFGMRVPGAGAGGDEIDEATLQAVAAETGGRYFRARDTAELAGIYAELDRIEPVERAGEVQRPRRELYVVPLAAAALCMLLGLATALLSRGWNPGSVAGGRQRQERA</sequence>
<dbReference type="CDD" id="cd01467">
    <property type="entry name" value="vWA_BatA_type"/>
    <property type="match status" value="1"/>
</dbReference>
<feature type="transmembrane region" description="Helical" evidence="1">
    <location>
        <begin position="309"/>
        <end position="330"/>
    </location>
</feature>
<reference evidence="3" key="2">
    <citation type="submission" date="2021-04" db="EMBL/GenBank/DDBJ databases">
        <authorList>
            <person name="Karlyshev A.V."/>
        </authorList>
    </citation>
    <scope>NUCLEOTIDE SEQUENCE</scope>
    <source>
        <strain evidence="3">LMG 29479</strain>
    </source>
</reference>
<comment type="caution">
    <text evidence="3">The sequence shown here is derived from an EMBL/GenBank/DDBJ whole genome shotgun (WGS) entry which is preliminary data.</text>
</comment>
<evidence type="ECO:0000259" key="2">
    <source>
        <dbReference type="PROSITE" id="PS50234"/>
    </source>
</evidence>
<dbReference type="InterPro" id="IPR002035">
    <property type="entry name" value="VWF_A"/>
</dbReference>
<dbReference type="Gene3D" id="3.40.50.410">
    <property type="entry name" value="von Willebrand factor, type A domain"/>
    <property type="match status" value="1"/>
</dbReference>
<dbReference type="PANTHER" id="PTHR22550:SF18">
    <property type="entry name" value="VWFA DOMAIN-CONTAINING PROTEIN"/>
    <property type="match status" value="1"/>
</dbReference>
<accession>A0A8J7VVG9</accession>
<evidence type="ECO:0000313" key="3">
    <source>
        <dbReference type="EMBL" id="MBR0562681.1"/>
    </source>
</evidence>
<dbReference type="PANTHER" id="PTHR22550">
    <property type="entry name" value="SPORE GERMINATION PROTEIN"/>
    <property type="match status" value="1"/>
</dbReference>
<dbReference type="EMBL" id="JAGQFT010000068">
    <property type="protein sequence ID" value="MBR0562681.1"/>
    <property type="molecule type" value="Genomic_DNA"/>
</dbReference>
<dbReference type="SUPFAM" id="SSF53300">
    <property type="entry name" value="vWA-like"/>
    <property type="match status" value="1"/>
</dbReference>
<dbReference type="EMBL" id="JAGQFT020000010">
    <property type="protein sequence ID" value="MBS7458388.1"/>
    <property type="molecule type" value="Genomic_DNA"/>
</dbReference>
<dbReference type="Pfam" id="PF00092">
    <property type="entry name" value="VWA"/>
    <property type="match status" value="1"/>
</dbReference>
<keyword evidence="5" id="KW-1185">Reference proteome</keyword>
<reference evidence="4 5" key="1">
    <citation type="journal article" date="2021" name="Microbiol. Resour. Announc.">
        <title>Draft Genome Sequence of Coralloluteibacterium stylophorae LMG 29479T.</title>
        <authorList>
            <person name="Karlyshev A.V."/>
            <person name="Kudryashova E.B."/>
            <person name="Ariskina E.V."/>
            <person name="Conroy A.P."/>
            <person name="Abidueva E.Y."/>
        </authorList>
    </citation>
    <scope>NUCLEOTIDE SEQUENCE [LARGE SCALE GENOMIC DNA]</scope>
    <source>
        <strain evidence="4 5">LMG 29479</strain>
    </source>
</reference>
<dbReference type="SMART" id="SM00327">
    <property type="entry name" value="VWA"/>
    <property type="match status" value="1"/>
</dbReference>
<evidence type="ECO:0000313" key="5">
    <source>
        <dbReference type="Proteomes" id="UP000675747"/>
    </source>
</evidence>
<keyword evidence="1" id="KW-0812">Transmembrane</keyword>
<dbReference type="PROSITE" id="PS50234">
    <property type="entry name" value="VWFA"/>
    <property type="match status" value="1"/>
</dbReference>
<dbReference type="AlphaFoldDB" id="A0A8J7VVG9"/>
<organism evidence="3">
    <name type="scientific">Coralloluteibacterium stylophorae</name>
    <dbReference type="NCBI Taxonomy" id="1776034"/>
    <lineage>
        <taxon>Bacteria</taxon>
        <taxon>Pseudomonadati</taxon>
        <taxon>Pseudomonadota</taxon>
        <taxon>Gammaproteobacteria</taxon>
        <taxon>Lysobacterales</taxon>
        <taxon>Lysobacteraceae</taxon>
        <taxon>Coralloluteibacterium</taxon>
    </lineage>
</organism>
<dbReference type="RefSeq" id="WP_211926621.1">
    <property type="nucleotide sequence ID" value="NZ_JAGQFT020000010.1"/>
</dbReference>